<evidence type="ECO:0000313" key="2">
    <source>
        <dbReference type="Proteomes" id="UP000789920"/>
    </source>
</evidence>
<organism evidence="1 2">
    <name type="scientific">Racocetra persica</name>
    <dbReference type="NCBI Taxonomy" id="160502"/>
    <lineage>
        <taxon>Eukaryota</taxon>
        <taxon>Fungi</taxon>
        <taxon>Fungi incertae sedis</taxon>
        <taxon>Mucoromycota</taxon>
        <taxon>Glomeromycotina</taxon>
        <taxon>Glomeromycetes</taxon>
        <taxon>Diversisporales</taxon>
        <taxon>Gigasporaceae</taxon>
        <taxon>Racocetra</taxon>
    </lineage>
</organism>
<evidence type="ECO:0000313" key="1">
    <source>
        <dbReference type="EMBL" id="CAG8466076.1"/>
    </source>
</evidence>
<dbReference type="EMBL" id="CAJVQC010000274">
    <property type="protein sequence ID" value="CAG8466076.1"/>
    <property type="molecule type" value="Genomic_DNA"/>
</dbReference>
<protein>
    <submittedName>
        <fullName evidence="1">33016_t:CDS:1</fullName>
    </submittedName>
</protein>
<dbReference type="Proteomes" id="UP000789920">
    <property type="component" value="Unassembled WGS sequence"/>
</dbReference>
<keyword evidence="2" id="KW-1185">Reference proteome</keyword>
<accession>A0ACA9KCV9</accession>
<reference evidence="1" key="1">
    <citation type="submission" date="2021-06" db="EMBL/GenBank/DDBJ databases">
        <authorList>
            <person name="Kallberg Y."/>
            <person name="Tangrot J."/>
            <person name="Rosling A."/>
        </authorList>
    </citation>
    <scope>NUCLEOTIDE SEQUENCE</scope>
    <source>
        <strain evidence="1">MA461A</strain>
    </source>
</reference>
<sequence length="184" mass="21512">MGNIQFIPFNEIHNIKPLNGGGFGEIFQATWVNNLGKEKKVALKYLRTSKGFSKNIINEVIPFEITRSDDYILDYYGLMKQFESNKIYIVMEYAEGDIRLKINQWCESMKSEKINDAKKEFHNADKKIIEHEHSYDNDDNTQILQDSWDSSKISEILMSDTLRDSSHLFEILKLDNLPEHSNEK</sequence>
<proteinExistence type="predicted"/>
<name>A0ACA9KCV9_9GLOM</name>
<comment type="caution">
    <text evidence="1">The sequence shown here is derived from an EMBL/GenBank/DDBJ whole genome shotgun (WGS) entry which is preliminary data.</text>
</comment>
<gene>
    <name evidence="1" type="ORF">RPERSI_LOCUS366</name>
</gene>